<dbReference type="InParanoid" id="E2BV53"/>
<dbReference type="OMA" id="CATGRKD"/>
<dbReference type="OrthoDB" id="7612452at2759"/>
<evidence type="ECO:0000313" key="1">
    <source>
        <dbReference type="EMBL" id="EFN80426.1"/>
    </source>
</evidence>
<evidence type="ECO:0008006" key="3">
    <source>
        <dbReference type="Google" id="ProtNLM"/>
    </source>
</evidence>
<accession>E2BV53</accession>
<dbReference type="InterPro" id="IPR036875">
    <property type="entry name" value="Znf_CCHC_sf"/>
</dbReference>
<dbReference type="GO" id="GO:0008270">
    <property type="term" value="F:zinc ion binding"/>
    <property type="evidence" value="ECO:0007669"/>
    <property type="project" value="InterPro"/>
</dbReference>
<reference evidence="1 2" key="1">
    <citation type="journal article" date="2010" name="Science">
        <title>Genomic comparison of the ants Camponotus floridanus and Harpegnathos saltator.</title>
        <authorList>
            <person name="Bonasio R."/>
            <person name="Zhang G."/>
            <person name="Ye C."/>
            <person name="Mutti N.S."/>
            <person name="Fang X."/>
            <person name="Qin N."/>
            <person name="Donahue G."/>
            <person name="Yang P."/>
            <person name="Li Q."/>
            <person name="Li C."/>
            <person name="Zhang P."/>
            <person name="Huang Z."/>
            <person name="Berger S.L."/>
            <person name="Reinberg D."/>
            <person name="Wang J."/>
            <person name="Liebig J."/>
        </authorList>
    </citation>
    <scope>NUCLEOTIDE SEQUENCE [LARGE SCALE GENOMIC DNA]</scope>
    <source>
        <strain evidence="1 2">R22 G/1</strain>
    </source>
</reference>
<protein>
    <recommendedName>
        <fullName evidence="3">CCHC-type domain-containing protein</fullName>
    </recommendedName>
</protein>
<dbReference type="SUPFAM" id="SSF57756">
    <property type="entry name" value="Retrovirus zinc finger-like domains"/>
    <property type="match status" value="1"/>
</dbReference>
<gene>
    <name evidence="1" type="ORF">EAI_02372</name>
</gene>
<dbReference type="GO" id="GO:0003676">
    <property type="term" value="F:nucleic acid binding"/>
    <property type="evidence" value="ECO:0007669"/>
    <property type="project" value="InterPro"/>
</dbReference>
<name>E2BV53_HARSA</name>
<dbReference type="EMBL" id="GL450821">
    <property type="protein sequence ID" value="EFN80426.1"/>
    <property type="molecule type" value="Genomic_DNA"/>
</dbReference>
<dbReference type="Gene3D" id="4.10.60.10">
    <property type="entry name" value="Zinc finger, CCHC-type"/>
    <property type="match status" value="1"/>
</dbReference>
<proteinExistence type="predicted"/>
<dbReference type="Proteomes" id="UP000008237">
    <property type="component" value="Unassembled WGS sequence"/>
</dbReference>
<evidence type="ECO:0000313" key="2">
    <source>
        <dbReference type="Proteomes" id="UP000008237"/>
    </source>
</evidence>
<dbReference type="AlphaFoldDB" id="E2BV53"/>
<organism evidence="2">
    <name type="scientific">Harpegnathos saltator</name>
    <name type="common">Jerdon's jumping ant</name>
    <dbReference type="NCBI Taxonomy" id="610380"/>
    <lineage>
        <taxon>Eukaryota</taxon>
        <taxon>Metazoa</taxon>
        <taxon>Ecdysozoa</taxon>
        <taxon>Arthropoda</taxon>
        <taxon>Hexapoda</taxon>
        <taxon>Insecta</taxon>
        <taxon>Pterygota</taxon>
        <taxon>Neoptera</taxon>
        <taxon>Endopterygota</taxon>
        <taxon>Hymenoptera</taxon>
        <taxon>Apocrita</taxon>
        <taxon>Aculeata</taxon>
        <taxon>Formicoidea</taxon>
        <taxon>Formicidae</taxon>
        <taxon>Ponerinae</taxon>
        <taxon>Ponerini</taxon>
        <taxon>Harpegnathos</taxon>
    </lineage>
</organism>
<sequence length="174" mass="19212">ALVTKLKEVLPEEEAVISRPTVKGEVRIIGVDDSVTYDEVRDVVANIGGCDLEEVKTGDMKEMPNGLYTVWVQCPLGAAIRIGREGKVRIGWTIARAELLRARLLQYYRCWEYGHVKSRCTSSIDRSAACCRCGSNGHQAKLCTMKPRCVACHEKRGDGKHRMGSAACATGRKD</sequence>
<feature type="non-terminal residue" evidence="1">
    <location>
        <position position="1"/>
    </location>
</feature>
<feature type="non-terminal residue" evidence="1">
    <location>
        <position position="174"/>
    </location>
</feature>
<keyword evidence="2" id="KW-1185">Reference proteome</keyword>